<dbReference type="EMBL" id="MU266540">
    <property type="protein sequence ID" value="KAH7921144.1"/>
    <property type="molecule type" value="Genomic_DNA"/>
</dbReference>
<sequence>MSAPLLLSPSDLRGLLPSRGDSTPDTVRILDASWVMPNSPRRPHEEFQKKRISGASFLDLDDVASPHELGLKHMMPTEEVFAHACEKFGISPSSHVVIYDSHGVFSSPRALFMFRAFGHTNSSILDGGLPRWEAEGFPVEAEPPVDARSSSYPTPVFDKETIRSYEQVVSNSSPDPLSDPVIELVVDARSHGRYLGTDPEPRPGMSSGHIPHSFSLPFNKFLRTHTAPNSLTQYTTFLPVPELRQALVDAVGTEQADLVIQGKRSITTSCGSGMTAGILWLGLKLLEAPRVALYDESWTGYASRASSKIEKSTT</sequence>
<accession>A0ACB8B6Q6</accession>
<comment type="caution">
    <text evidence="1">The sequence shown here is derived from an EMBL/GenBank/DDBJ whole genome shotgun (WGS) entry which is preliminary data.</text>
</comment>
<evidence type="ECO:0000313" key="2">
    <source>
        <dbReference type="Proteomes" id="UP000790709"/>
    </source>
</evidence>
<proteinExistence type="predicted"/>
<evidence type="ECO:0000313" key="1">
    <source>
        <dbReference type="EMBL" id="KAH7921144.1"/>
    </source>
</evidence>
<reference evidence="1" key="1">
    <citation type="journal article" date="2021" name="New Phytol.">
        <title>Evolutionary innovations through gain and loss of genes in the ectomycorrhizal Boletales.</title>
        <authorList>
            <person name="Wu G."/>
            <person name="Miyauchi S."/>
            <person name="Morin E."/>
            <person name="Kuo A."/>
            <person name="Drula E."/>
            <person name="Varga T."/>
            <person name="Kohler A."/>
            <person name="Feng B."/>
            <person name="Cao Y."/>
            <person name="Lipzen A."/>
            <person name="Daum C."/>
            <person name="Hundley H."/>
            <person name="Pangilinan J."/>
            <person name="Johnson J."/>
            <person name="Barry K."/>
            <person name="LaButti K."/>
            <person name="Ng V."/>
            <person name="Ahrendt S."/>
            <person name="Min B."/>
            <person name="Choi I.G."/>
            <person name="Park H."/>
            <person name="Plett J.M."/>
            <person name="Magnuson J."/>
            <person name="Spatafora J.W."/>
            <person name="Nagy L.G."/>
            <person name="Henrissat B."/>
            <person name="Grigoriev I.V."/>
            <person name="Yang Z.L."/>
            <person name="Xu J."/>
            <person name="Martin F.M."/>
        </authorList>
    </citation>
    <scope>NUCLEOTIDE SEQUENCE</scope>
    <source>
        <strain evidence="1">KUC20120723A-06</strain>
    </source>
</reference>
<protein>
    <submittedName>
        <fullName evidence="1">Rhodanese-like protein</fullName>
    </submittedName>
</protein>
<name>A0ACB8B6Q6_9AGAM</name>
<gene>
    <name evidence="1" type="ORF">BV22DRAFT_1038983</name>
</gene>
<organism evidence="1 2">
    <name type="scientific">Leucogyrophana mollusca</name>
    <dbReference type="NCBI Taxonomy" id="85980"/>
    <lineage>
        <taxon>Eukaryota</taxon>
        <taxon>Fungi</taxon>
        <taxon>Dikarya</taxon>
        <taxon>Basidiomycota</taxon>
        <taxon>Agaricomycotina</taxon>
        <taxon>Agaricomycetes</taxon>
        <taxon>Agaricomycetidae</taxon>
        <taxon>Boletales</taxon>
        <taxon>Boletales incertae sedis</taxon>
        <taxon>Leucogyrophana</taxon>
    </lineage>
</organism>
<keyword evidence="2" id="KW-1185">Reference proteome</keyword>
<dbReference type="Proteomes" id="UP000790709">
    <property type="component" value="Unassembled WGS sequence"/>
</dbReference>